<keyword evidence="1" id="KW-0732">Signal</keyword>
<protein>
    <recommendedName>
        <fullName evidence="4">Lipoprotein</fullName>
    </recommendedName>
</protein>
<evidence type="ECO:0008006" key="4">
    <source>
        <dbReference type="Google" id="ProtNLM"/>
    </source>
</evidence>
<dbReference type="PROSITE" id="PS51257">
    <property type="entry name" value="PROKAR_LIPOPROTEIN"/>
    <property type="match status" value="1"/>
</dbReference>
<evidence type="ECO:0000313" key="2">
    <source>
        <dbReference type="EMBL" id="MBK1816576.1"/>
    </source>
</evidence>
<gene>
    <name evidence="2" type="ORF">JIN84_13200</name>
</gene>
<organism evidence="2 3">
    <name type="scientific">Luteolibacter yonseiensis</name>
    <dbReference type="NCBI Taxonomy" id="1144680"/>
    <lineage>
        <taxon>Bacteria</taxon>
        <taxon>Pseudomonadati</taxon>
        <taxon>Verrucomicrobiota</taxon>
        <taxon>Verrucomicrobiia</taxon>
        <taxon>Verrucomicrobiales</taxon>
        <taxon>Verrucomicrobiaceae</taxon>
        <taxon>Luteolibacter</taxon>
    </lineage>
</organism>
<dbReference type="EMBL" id="JAENIK010000011">
    <property type="protein sequence ID" value="MBK1816576.1"/>
    <property type="molecule type" value="Genomic_DNA"/>
</dbReference>
<evidence type="ECO:0000313" key="3">
    <source>
        <dbReference type="Proteomes" id="UP000600139"/>
    </source>
</evidence>
<dbReference type="AlphaFoldDB" id="A0A934VC39"/>
<feature type="signal peptide" evidence="1">
    <location>
        <begin position="1"/>
        <end position="18"/>
    </location>
</feature>
<dbReference type="RefSeq" id="WP_200351509.1">
    <property type="nucleotide sequence ID" value="NZ_BAABHZ010000006.1"/>
</dbReference>
<evidence type="ECO:0000256" key="1">
    <source>
        <dbReference type="SAM" id="SignalP"/>
    </source>
</evidence>
<keyword evidence="3" id="KW-1185">Reference proteome</keyword>
<accession>A0A934VC39</accession>
<feature type="chain" id="PRO_5037555359" description="Lipoprotein" evidence="1">
    <location>
        <begin position="19"/>
        <end position="172"/>
    </location>
</feature>
<name>A0A934VC39_9BACT</name>
<sequence>MKTRIGTYAICLSAFGLAACGRVNQSKTSGAAGKERNVAQPVFITTEGLFQITGDSYIRVFRDENGLLNVGQRIGKNELTWAAGVIEPGSDWFIYAEKYNEAWVFQEDHIALWYEHEESSGIYGLFDSNDDSKLNPKIYGALPPAVMDRLPDGAKQKIRNAVKSSGVVDRNI</sequence>
<dbReference type="Proteomes" id="UP000600139">
    <property type="component" value="Unassembled WGS sequence"/>
</dbReference>
<comment type="caution">
    <text evidence="2">The sequence shown here is derived from an EMBL/GenBank/DDBJ whole genome shotgun (WGS) entry which is preliminary data.</text>
</comment>
<reference evidence="2" key="1">
    <citation type="submission" date="2021-01" db="EMBL/GenBank/DDBJ databases">
        <title>Modified the classification status of verrucomicrobia.</title>
        <authorList>
            <person name="Feng X."/>
        </authorList>
    </citation>
    <scope>NUCLEOTIDE SEQUENCE</scope>
    <source>
        <strain evidence="2">JCM 18052</strain>
    </source>
</reference>
<proteinExistence type="predicted"/>